<proteinExistence type="predicted"/>
<feature type="non-terminal residue" evidence="1">
    <location>
        <position position="1"/>
    </location>
</feature>
<organism evidence="1">
    <name type="scientific">hydrothermal vent metagenome</name>
    <dbReference type="NCBI Taxonomy" id="652676"/>
    <lineage>
        <taxon>unclassified sequences</taxon>
        <taxon>metagenomes</taxon>
        <taxon>ecological metagenomes</taxon>
    </lineage>
</organism>
<dbReference type="AlphaFoldDB" id="A0A3B0XGV5"/>
<dbReference type="GO" id="GO:0005975">
    <property type="term" value="P:carbohydrate metabolic process"/>
    <property type="evidence" value="ECO:0007669"/>
    <property type="project" value="InterPro"/>
</dbReference>
<dbReference type="EMBL" id="UOFG01000202">
    <property type="protein sequence ID" value="VAW63513.1"/>
    <property type="molecule type" value="Genomic_DNA"/>
</dbReference>
<evidence type="ECO:0000313" key="1">
    <source>
        <dbReference type="EMBL" id="VAW63513.1"/>
    </source>
</evidence>
<gene>
    <name evidence="1" type="ORF">MNBD_GAMMA11-1145</name>
</gene>
<accession>A0A3B0XGV5</accession>
<protein>
    <recommendedName>
        <fullName evidence="2">Polysaccharide deacetylase</fullName>
    </recommendedName>
</protein>
<name>A0A3B0XGV5_9ZZZZ</name>
<sequence>YSRDEVLKRVAPEKIRDGDILLFHDDYELTVDILAEVLQAIIEKGIICRSL</sequence>
<reference evidence="1" key="1">
    <citation type="submission" date="2018-06" db="EMBL/GenBank/DDBJ databases">
        <authorList>
            <person name="Zhirakovskaya E."/>
        </authorList>
    </citation>
    <scope>NUCLEOTIDE SEQUENCE</scope>
</reference>
<dbReference type="Gene3D" id="3.20.20.370">
    <property type="entry name" value="Glycoside hydrolase/deacetylase"/>
    <property type="match status" value="1"/>
</dbReference>
<dbReference type="SUPFAM" id="SSF88713">
    <property type="entry name" value="Glycoside hydrolase/deacetylase"/>
    <property type="match status" value="1"/>
</dbReference>
<dbReference type="InterPro" id="IPR011330">
    <property type="entry name" value="Glyco_hydro/deAcase_b/a-brl"/>
</dbReference>
<evidence type="ECO:0008006" key="2">
    <source>
        <dbReference type="Google" id="ProtNLM"/>
    </source>
</evidence>